<feature type="compositionally biased region" description="Basic residues" evidence="1">
    <location>
        <begin position="42"/>
        <end position="53"/>
    </location>
</feature>
<sequence length="151" mass="16907">MPSVARMRASCTGLGRHANCGPSSHTPTTERHAMPSSSPPRARGKRLTRRAGRARSTDRGHAKRWSADVTRDSDALDLEPDIFKSDDPGEIAASLKRSAEHSRRRKATPFQSAMSMLNFYVNRAGRNLPKTRRTTLERAKRKLREAFGRKP</sequence>
<organism evidence="2 3">
    <name type="scientific">Burkholderia multivorans CGD2</name>
    <dbReference type="NCBI Taxonomy" id="513052"/>
    <lineage>
        <taxon>Bacteria</taxon>
        <taxon>Pseudomonadati</taxon>
        <taxon>Pseudomonadota</taxon>
        <taxon>Betaproteobacteria</taxon>
        <taxon>Burkholderiales</taxon>
        <taxon>Burkholderiaceae</taxon>
        <taxon>Burkholderia</taxon>
        <taxon>Burkholderia cepacia complex</taxon>
    </lineage>
</organism>
<protein>
    <recommendedName>
        <fullName evidence="4">DUF3175 domain-containing protein</fullName>
    </recommendedName>
</protein>
<reference evidence="2 3" key="1">
    <citation type="journal article" date="2012" name="J. Bacteriol.">
        <title>Draft Genome Sequence Determination for Cystic Fibrosis and Chronic Granulomatous Disease Burkholderia multivorans Isolates.</title>
        <authorList>
            <person name="Varga J.J."/>
            <person name="Losada L."/>
            <person name="Zelazny A.M."/>
            <person name="Brinkac L."/>
            <person name="Harkins D."/>
            <person name="Radune D."/>
            <person name="Hostetler J."/>
            <person name="Sampaio E.P."/>
            <person name="Ronning C.M."/>
            <person name="Nierman W.C."/>
            <person name="Greenberg D.E."/>
            <person name="Holland S.M."/>
            <person name="Goldberg J.B."/>
        </authorList>
    </citation>
    <scope>NUCLEOTIDE SEQUENCE [LARGE SCALE GENOMIC DNA]</scope>
    <source>
        <strain evidence="2 3">CGD2</strain>
    </source>
</reference>
<proteinExistence type="predicted"/>
<dbReference type="EMBL" id="ACFC01000004">
    <property type="protein sequence ID" value="EEE07153.1"/>
    <property type="molecule type" value="Genomic_DNA"/>
</dbReference>
<dbReference type="InterPro" id="IPR021513">
    <property type="entry name" value="Phage_RSL1_Orf186"/>
</dbReference>
<feature type="region of interest" description="Disordered" evidence="1">
    <location>
        <begin position="1"/>
        <end position="71"/>
    </location>
</feature>
<name>B9BPW8_9BURK</name>
<accession>B9BPW8</accession>
<feature type="compositionally biased region" description="Basic and acidic residues" evidence="1">
    <location>
        <begin position="55"/>
        <end position="71"/>
    </location>
</feature>
<evidence type="ECO:0000313" key="3">
    <source>
        <dbReference type="Proteomes" id="UP000004535"/>
    </source>
</evidence>
<dbReference type="Proteomes" id="UP000004535">
    <property type="component" value="Unassembled WGS sequence"/>
</dbReference>
<dbReference type="Pfam" id="PF11373">
    <property type="entry name" value="DUF3175"/>
    <property type="match status" value="1"/>
</dbReference>
<dbReference type="AlphaFoldDB" id="B9BPW8"/>
<evidence type="ECO:0008006" key="4">
    <source>
        <dbReference type="Google" id="ProtNLM"/>
    </source>
</evidence>
<evidence type="ECO:0000313" key="2">
    <source>
        <dbReference type="EMBL" id="EEE07153.1"/>
    </source>
</evidence>
<comment type="caution">
    <text evidence="2">The sequence shown here is derived from an EMBL/GenBank/DDBJ whole genome shotgun (WGS) entry which is preliminary data.</text>
</comment>
<evidence type="ECO:0000256" key="1">
    <source>
        <dbReference type="SAM" id="MobiDB-lite"/>
    </source>
</evidence>
<gene>
    <name evidence="2" type="ORF">BURMUCGD2_6255</name>
</gene>